<sequence>MSTTLITILIAIVALALFVLGLSITQIRKGHPIESDVGSNRDMKRLGIECASAQIRREEAERLGNKAYFPEGCDGSCGSCSTQGDCR</sequence>
<keyword evidence="1" id="KW-0812">Transmembrane</keyword>
<keyword evidence="3" id="KW-1185">Reference proteome</keyword>
<gene>
    <name evidence="2" type="ORF">NCTC11190_02115</name>
</gene>
<dbReference type="Proteomes" id="UP000255233">
    <property type="component" value="Unassembled WGS sequence"/>
</dbReference>
<evidence type="ECO:0000313" key="3">
    <source>
        <dbReference type="Proteomes" id="UP000255233"/>
    </source>
</evidence>
<organism evidence="2 3">
    <name type="scientific">Rikenella microfusus</name>
    <dbReference type="NCBI Taxonomy" id="28139"/>
    <lineage>
        <taxon>Bacteria</taxon>
        <taxon>Pseudomonadati</taxon>
        <taxon>Bacteroidota</taxon>
        <taxon>Bacteroidia</taxon>
        <taxon>Bacteroidales</taxon>
        <taxon>Rikenellaceae</taxon>
        <taxon>Rikenella</taxon>
    </lineage>
</organism>
<feature type="transmembrane region" description="Helical" evidence="1">
    <location>
        <begin position="6"/>
        <end position="25"/>
    </location>
</feature>
<protein>
    <submittedName>
        <fullName evidence="2">Uncharacterized protein</fullName>
    </submittedName>
</protein>
<name>A0A379MTB6_9BACT</name>
<reference evidence="2 3" key="1">
    <citation type="submission" date="2018-06" db="EMBL/GenBank/DDBJ databases">
        <authorList>
            <consortium name="Pathogen Informatics"/>
            <person name="Doyle S."/>
        </authorList>
    </citation>
    <scope>NUCLEOTIDE SEQUENCE [LARGE SCALE GENOMIC DNA]</scope>
    <source>
        <strain evidence="2 3">NCTC11190</strain>
    </source>
</reference>
<proteinExistence type="predicted"/>
<dbReference type="EMBL" id="UGVL01000001">
    <property type="protein sequence ID" value="SUE34878.1"/>
    <property type="molecule type" value="Genomic_DNA"/>
</dbReference>
<dbReference type="OrthoDB" id="1001734at2"/>
<evidence type="ECO:0000313" key="2">
    <source>
        <dbReference type="EMBL" id="SUE34878.1"/>
    </source>
</evidence>
<keyword evidence="1" id="KW-0472">Membrane</keyword>
<dbReference type="RefSeq" id="WP_027291339.1">
    <property type="nucleotide sequence ID" value="NZ_CALVFX010000006.1"/>
</dbReference>
<evidence type="ECO:0000256" key="1">
    <source>
        <dbReference type="SAM" id="Phobius"/>
    </source>
</evidence>
<dbReference type="AlphaFoldDB" id="A0A379MTB6"/>
<dbReference type="STRING" id="880526.GCA_000427365_01703"/>
<accession>A0A379MTB6</accession>
<keyword evidence="1" id="KW-1133">Transmembrane helix</keyword>